<accession>A0ABM5W6X9</accession>
<dbReference type="Pfam" id="PF18449">
    <property type="entry name" value="Endotoxin_C2"/>
    <property type="match status" value="1"/>
</dbReference>
<dbReference type="Gene3D" id="2.60.40.10">
    <property type="entry name" value="Immunoglobulins"/>
    <property type="match status" value="1"/>
</dbReference>
<dbReference type="InterPro" id="IPR013783">
    <property type="entry name" value="Ig-like_fold"/>
</dbReference>
<dbReference type="InterPro" id="IPR041498">
    <property type="entry name" value="Big_6"/>
</dbReference>
<dbReference type="RefSeq" id="WP_083429122.1">
    <property type="nucleotide sequence ID" value="NZ_JXLC01000007.1"/>
</dbReference>
<dbReference type="Pfam" id="PF17936">
    <property type="entry name" value="Big_6"/>
    <property type="match status" value="1"/>
</dbReference>
<name>A0ABM5W6X9_9ENTE</name>
<dbReference type="EMBL" id="CP013614">
    <property type="protein sequence ID" value="ALS00764.1"/>
    <property type="molecule type" value="Genomic_DNA"/>
</dbReference>
<proteinExistence type="predicted"/>
<sequence>MIKRKKIITLTLIICLMGIFYSVKELKNKSYEIQAADSSNLRAVNLLTTNWKPYYNNGSGGIVESNTVITDQWTDISVAWGSGAIGAAKVTADSVSLRINSGYLILKQNAIQVKSEKYYQFRGVLQAITTVKGASSEYQFKIKDDWDREVKSDRFYLSDGYSKEVVYSFKANRGIVNLEFTNYGIPYGAASNSATGELKNPSLIDITDEVNGITASVDALFTDKSQTALKLSVTQKKITETKKIVNEIKELLDVKVVTALETKLTKAQSLLDTVNTQLTIENLVDNLQDAHSSTIIGVTYPNAFLNFSGRNDIPKGTLNSEVEGDIRTYQIRADGTGKFSYSLPKDSHFQYLEKITVVSMLHGKSTVQTKTVLDTTPPAQPTLEHLKDTDTVFSGTGEKSSVIKVYDASKNILFLEGTATTNGTYSLAIPANKQPLVPYANYYVTATDSSGNISEKSVSQEIKDTTAPVADPVKQVLTLGEALPSLDKLLTNIYDNAGSQHVNVSLTKAPDLTKVGFSTAELTLMDKAKNTLKIIVPIFVKDQETIDDGEHMLYTADFTSLAIDFPDKSEEQIQFLLKNSQAGVWQTTTGENKTDQLAVNHSSMRKSPGSYQVTFSLGELKKTITVTLSAGKLDFDQVAAPISFGVPTIKSEIQEIYPQKSIDFLIDDSRFLIKDWRLMAKLSQPLQTKSGKKTKSTINLRKLDANNQLIEQPLSDQMTTELYSDRNGRNGKIPLKFNQLEQQAIYLNVLPGTVRSNEEYGTQIVWTLENGP</sequence>
<feature type="domain" description="Bacterial Ig" evidence="1">
    <location>
        <begin position="378"/>
        <end position="457"/>
    </location>
</feature>
<protein>
    <recommendedName>
        <fullName evidence="5">Bacterial Ig domain-containing protein</fullName>
    </recommendedName>
</protein>
<keyword evidence="4" id="KW-1185">Reference proteome</keyword>
<dbReference type="InterPro" id="IPR054544">
    <property type="entry name" value="Pest_crys_Cry1Aa_dom-IV"/>
</dbReference>
<evidence type="ECO:0000313" key="3">
    <source>
        <dbReference type="EMBL" id="ALS00764.1"/>
    </source>
</evidence>
<feature type="domain" description="Pesticidal crystal protein Cry1Aa" evidence="2">
    <location>
        <begin position="215"/>
        <end position="272"/>
    </location>
</feature>
<evidence type="ECO:0000259" key="1">
    <source>
        <dbReference type="Pfam" id="PF17936"/>
    </source>
</evidence>
<dbReference type="Proteomes" id="UP000065511">
    <property type="component" value="Chromosome"/>
</dbReference>
<gene>
    <name evidence="3" type="ORF">ATZ33_05080</name>
</gene>
<evidence type="ECO:0000259" key="2">
    <source>
        <dbReference type="Pfam" id="PF18449"/>
    </source>
</evidence>
<evidence type="ECO:0008006" key="5">
    <source>
        <dbReference type="Google" id="ProtNLM"/>
    </source>
</evidence>
<organism evidence="3 4">
    <name type="scientific">Enterococcus silesiacus</name>
    <dbReference type="NCBI Taxonomy" id="332949"/>
    <lineage>
        <taxon>Bacteria</taxon>
        <taxon>Bacillati</taxon>
        <taxon>Bacillota</taxon>
        <taxon>Bacilli</taxon>
        <taxon>Lactobacillales</taxon>
        <taxon>Enterococcaceae</taxon>
        <taxon>Enterococcus</taxon>
    </lineage>
</organism>
<evidence type="ECO:0000313" key="4">
    <source>
        <dbReference type="Proteomes" id="UP000065511"/>
    </source>
</evidence>
<reference evidence="3 4" key="1">
    <citation type="submission" date="2015-12" db="EMBL/GenBank/DDBJ databases">
        <authorList>
            <person name="Lauer A."/>
            <person name="Humrighouse B."/>
            <person name="Loparev V."/>
            <person name="Shewmaker P.L."/>
            <person name="Whitney A.M."/>
            <person name="McLaughlin R.W."/>
        </authorList>
    </citation>
    <scope>NUCLEOTIDE SEQUENCE [LARGE SCALE GENOMIC DNA]</scope>
    <source>
        <strain evidence="3 4">LMG 23085</strain>
    </source>
</reference>